<dbReference type="RefSeq" id="WP_188817744.1">
    <property type="nucleotide sequence ID" value="NZ_BMOF01000041.1"/>
</dbReference>
<name>A0A8J3FBG1_9BACI</name>
<feature type="transmembrane region" description="Helical" evidence="6">
    <location>
        <begin position="198"/>
        <end position="219"/>
    </location>
</feature>
<evidence type="ECO:0000313" key="8">
    <source>
        <dbReference type="Proteomes" id="UP000637720"/>
    </source>
</evidence>
<accession>A0A8J3FBG1</accession>
<dbReference type="Proteomes" id="UP000637720">
    <property type="component" value="Unassembled WGS sequence"/>
</dbReference>
<dbReference type="AlphaFoldDB" id="A0A8J3FBG1"/>
<dbReference type="GO" id="GO:0005886">
    <property type="term" value="C:plasma membrane"/>
    <property type="evidence" value="ECO:0007669"/>
    <property type="project" value="TreeGrafter"/>
</dbReference>
<gene>
    <name evidence="7" type="primary">yjkA</name>
    <name evidence="7" type="ORF">GCM10007043_18260</name>
</gene>
<evidence type="ECO:0000256" key="2">
    <source>
        <dbReference type="ARBA" id="ARBA00005268"/>
    </source>
</evidence>
<keyword evidence="3 6" id="KW-0812">Transmembrane</keyword>
<evidence type="ECO:0000256" key="5">
    <source>
        <dbReference type="ARBA" id="ARBA00023136"/>
    </source>
</evidence>
<feature type="transmembrane region" description="Helical" evidence="6">
    <location>
        <begin position="128"/>
        <end position="148"/>
    </location>
</feature>
<evidence type="ECO:0000256" key="3">
    <source>
        <dbReference type="ARBA" id="ARBA00022692"/>
    </source>
</evidence>
<evidence type="ECO:0000313" key="7">
    <source>
        <dbReference type="EMBL" id="GGK04603.1"/>
    </source>
</evidence>
<proteinExistence type="inferred from homology"/>
<evidence type="ECO:0000256" key="1">
    <source>
        <dbReference type="ARBA" id="ARBA00004141"/>
    </source>
</evidence>
<sequence>MDEPLNRDMKDLSPLALLAAFAFLAVPALVSQWQRLGLTRDMLWAALRGTAQLMAIGYVLTAVFAAESWWLLTLLLVLMIAVASRSAARRGAPFSGAFWMAFLAIAAAEAVALALWGAFQLVAWKGQYVLPMSGMVIGNAMTVAGLSFERMWREFEQTKPLILAKLALGATPRQACQEVIEQTVKAAMIPNIDTLRTIGLVHLPGMMTGAILAGAPPLVAVKYQLVILLTLLSGAAIAAMVISFLTYRCFFVQRLF</sequence>
<protein>
    <submittedName>
        <fullName evidence="7">UPF0014 membrane protein YjkA</fullName>
    </submittedName>
</protein>
<dbReference type="Pfam" id="PF03649">
    <property type="entry name" value="UPF0014"/>
    <property type="match status" value="1"/>
</dbReference>
<dbReference type="PANTHER" id="PTHR30028:SF0">
    <property type="entry name" value="PROTEIN ALUMINUM SENSITIVE 3"/>
    <property type="match status" value="1"/>
</dbReference>
<feature type="transmembrane region" description="Helical" evidence="6">
    <location>
        <begin position="225"/>
        <end position="247"/>
    </location>
</feature>
<evidence type="ECO:0000256" key="4">
    <source>
        <dbReference type="ARBA" id="ARBA00022989"/>
    </source>
</evidence>
<reference evidence="7" key="1">
    <citation type="journal article" date="2014" name="Int. J. Syst. Evol. Microbiol.">
        <title>Complete genome sequence of Corynebacterium casei LMG S-19264T (=DSM 44701T), isolated from a smear-ripened cheese.</title>
        <authorList>
            <consortium name="US DOE Joint Genome Institute (JGI-PGF)"/>
            <person name="Walter F."/>
            <person name="Albersmeier A."/>
            <person name="Kalinowski J."/>
            <person name="Ruckert C."/>
        </authorList>
    </citation>
    <scope>NUCLEOTIDE SEQUENCE</scope>
    <source>
        <strain evidence="7">JCM 14719</strain>
    </source>
</reference>
<comment type="subcellular location">
    <subcellularLocation>
        <location evidence="1">Membrane</location>
        <topology evidence="1">Multi-pass membrane protein</topology>
    </subcellularLocation>
</comment>
<comment type="caution">
    <text evidence="7">The sequence shown here is derived from an EMBL/GenBank/DDBJ whole genome shotgun (WGS) entry which is preliminary data.</text>
</comment>
<dbReference type="EMBL" id="BMOF01000041">
    <property type="protein sequence ID" value="GGK04603.1"/>
    <property type="molecule type" value="Genomic_DNA"/>
</dbReference>
<evidence type="ECO:0000256" key="6">
    <source>
        <dbReference type="SAM" id="Phobius"/>
    </source>
</evidence>
<dbReference type="PANTHER" id="PTHR30028">
    <property type="entry name" value="UPF0014 INNER MEMBRANE PROTEIN YBBM-RELATED"/>
    <property type="match status" value="1"/>
</dbReference>
<dbReference type="InterPro" id="IPR005226">
    <property type="entry name" value="UPF0014_fam"/>
</dbReference>
<feature type="transmembrane region" description="Helical" evidence="6">
    <location>
        <begin position="12"/>
        <end position="30"/>
    </location>
</feature>
<organism evidence="7 8">
    <name type="scientific">Calditerricola satsumensis</name>
    <dbReference type="NCBI Taxonomy" id="373054"/>
    <lineage>
        <taxon>Bacteria</taxon>
        <taxon>Bacillati</taxon>
        <taxon>Bacillota</taxon>
        <taxon>Bacilli</taxon>
        <taxon>Bacillales</taxon>
        <taxon>Bacillaceae</taxon>
        <taxon>Calditerricola</taxon>
    </lineage>
</organism>
<feature type="transmembrane region" description="Helical" evidence="6">
    <location>
        <begin position="100"/>
        <end position="122"/>
    </location>
</feature>
<keyword evidence="4 6" id="KW-1133">Transmembrane helix</keyword>
<keyword evidence="5 6" id="KW-0472">Membrane</keyword>
<reference evidence="7" key="2">
    <citation type="submission" date="2020-09" db="EMBL/GenBank/DDBJ databases">
        <authorList>
            <person name="Sun Q."/>
            <person name="Ohkuma M."/>
        </authorList>
    </citation>
    <scope>NUCLEOTIDE SEQUENCE</scope>
    <source>
        <strain evidence="7">JCM 14719</strain>
    </source>
</reference>
<comment type="similarity">
    <text evidence="2">Belongs to the UPF0014 family.</text>
</comment>
<keyword evidence="8" id="KW-1185">Reference proteome</keyword>